<organism evidence="4">
    <name type="scientific">marine sediment metagenome</name>
    <dbReference type="NCBI Taxonomy" id="412755"/>
    <lineage>
        <taxon>unclassified sequences</taxon>
        <taxon>metagenomes</taxon>
        <taxon>ecological metagenomes</taxon>
    </lineage>
</organism>
<keyword evidence="1" id="KW-0328">Glycosyltransferase</keyword>
<name>A0A0F8W9P9_9ZZZZ</name>
<dbReference type="SUPFAM" id="SSF53756">
    <property type="entry name" value="UDP-Glycosyltransferase/glycogen phosphorylase"/>
    <property type="match status" value="1"/>
</dbReference>
<sequence>VLRDCPKALVEQGLTVDVVIPDYGFSALERIQLGTLNVPFAGSIHVVQVWQVFVGQQQVRQIVLSHSLFSQHNGAVYCNDDGDRPFATDATKFALFNASVCEALLQGVIMRPDVLHLHDWHSACVAVLLKFDHRFASFSSLRTVYTVHNIALQGIRPFKGDDSSLEAWFPSLSYNGELLCDPRYPHCFNPMRSAINLVDKIHLVSSSYAKEVLQASEPHNGYFGGEGLEQDLQHANANNKIVGILNGCEYPTHEEQLNSTLSELYLQIETALFSWMAKQANLQSSYYIAHQRLLQFIKQPVTGPLVTSVGRLTDQKALLLRQPYQNHQVLDEL</sequence>
<dbReference type="Pfam" id="PF08323">
    <property type="entry name" value="Glyco_transf_5"/>
    <property type="match status" value="1"/>
</dbReference>
<evidence type="ECO:0000313" key="4">
    <source>
        <dbReference type="EMBL" id="KKK44815.1"/>
    </source>
</evidence>
<evidence type="ECO:0000256" key="2">
    <source>
        <dbReference type="ARBA" id="ARBA00022679"/>
    </source>
</evidence>
<dbReference type="AlphaFoldDB" id="A0A0F8W9P9"/>
<feature type="non-terminal residue" evidence="4">
    <location>
        <position position="333"/>
    </location>
</feature>
<evidence type="ECO:0000256" key="1">
    <source>
        <dbReference type="ARBA" id="ARBA00022676"/>
    </source>
</evidence>
<dbReference type="EMBL" id="LAZR01070143">
    <property type="protein sequence ID" value="KKK44815.1"/>
    <property type="molecule type" value="Genomic_DNA"/>
</dbReference>
<feature type="domain" description="Starch synthase catalytic" evidence="3">
    <location>
        <begin position="1"/>
        <end position="234"/>
    </location>
</feature>
<reference evidence="4" key="1">
    <citation type="journal article" date="2015" name="Nature">
        <title>Complex archaea that bridge the gap between prokaryotes and eukaryotes.</title>
        <authorList>
            <person name="Spang A."/>
            <person name="Saw J.H."/>
            <person name="Jorgensen S.L."/>
            <person name="Zaremba-Niedzwiedzka K."/>
            <person name="Martijn J."/>
            <person name="Lind A.E."/>
            <person name="van Eijk R."/>
            <person name="Schleper C."/>
            <person name="Guy L."/>
            <person name="Ettema T.J."/>
        </authorList>
    </citation>
    <scope>NUCLEOTIDE SEQUENCE</scope>
</reference>
<dbReference type="PANTHER" id="PTHR45825">
    <property type="entry name" value="GRANULE-BOUND STARCH SYNTHASE 1, CHLOROPLASTIC/AMYLOPLASTIC"/>
    <property type="match status" value="1"/>
</dbReference>
<dbReference type="Gene3D" id="3.40.50.2000">
    <property type="entry name" value="Glycogen Phosphorylase B"/>
    <property type="match status" value="1"/>
</dbReference>
<dbReference type="GO" id="GO:0016757">
    <property type="term" value="F:glycosyltransferase activity"/>
    <property type="evidence" value="ECO:0007669"/>
    <property type="project" value="UniProtKB-KW"/>
</dbReference>
<feature type="non-terminal residue" evidence="4">
    <location>
        <position position="1"/>
    </location>
</feature>
<gene>
    <name evidence="4" type="ORF">LCGC14_3166490</name>
</gene>
<comment type="caution">
    <text evidence="4">The sequence shown here is derived from an EMBL/GenBank/DDBJ whole genome shotgun (WGS) entry which is preliminary data.</text>
</comment>
<protein>
    <recommendedName>
        <fullName evidence="3">Starch synthase catalytic domain-containing protein</fullName>
    </recommendedName>
</protein>
<evidence type="ECO:0000259" key="3">
    <source>
        <dbReference type="Pfam" id="PF08323"/>
    </source>
</evidence>
<dbReference type="GO" id="GO:0005978">
    <property type="term" value="P:glycogen biosynthetic process"/>
    <property type="evidence" value="ECO:0007669"/>
    <property type="project" value="TreeGrafter"/>
</dbReference>
<dbReference type="GO" id="GO:0005829">
    <property type="term" value="C:cytosol"/>
    <property type="evidence" value="ECO:0007669"/>
    <property type="project" value="TreeGrafter"/>
</dbReference>
<dbReference type="InterPro" id="IPR013534">
    <property type="entry name" value="Starch_synth_cat_dom"/>
</dbReference>
<accession>A0A0F8W9P9</accession>
<keyword evidence="2" id="KW-0808">Transferase</keyword>
<dbReference type="PANTHER" id="PTHR45825:SF11">
    <property type="entry name" value="ALPHA AMYLASE DOMAIN-CONTAINING PROTEIN"/>
    <property type="match status" value="1"/>
</dbReference>
<proteinExistence type="predicted"/>